<dbReference type="Gene3D" id="1.25.40.10">
    <property type="entry name" value="Tetratricopeptide repeat domain"/>
    <property type="match status" value="1"/>
</dbReference>
<feature type="non-terminal residue" evidence="3">
    <location>
        <position position="1"/>
    </location>
</feature>
<evidence type="ECO:0000313" key="3">
    <source>
        <dbReference type="EMBL" id="CAL4159843.1"/>
    </source>
</evidence>
<proteinExistence type="predicted"/>
<organism evidence="3 4">
    <name type="scientific">Meganyctiphanes norvegica</name>
    <name type="common">Northern krill</name>
    <name type="synonym">Thysanopoda norvegica</name>
    <dbReference type="NCBI Taxonomy" id="48144"/>
    <lineage>
        <taxon>Eukaryota</taxon>
        <taxon>Metazoa</taxon>
        <taxon>Ecdysozoa</taxon>
        <taxon>Arthropoda</taxon>
        <taxon>Crustacea</taxon>
        <taxon>Multicrustacea</taxon>
        <taxon>Malacostraca</taxon>
        <taxon>Eumalacostraca</taxon>
        <taxon>Eucarida</taxon>
        <taxon>Euphausiacea</taxon>
        <taxon>Euphausiidae</taxon>
        <taxon>Meganyctiphanes</taxon>
    </lineage>
</organism>
<keyword evidence="1" id="KW-0175">Coiled coil</keyword>
<sequence>DDDLPKSESEDSAIASERRNLFPQTRPARHHFFSECESDSTTFKNNEKFSERMQRKSRPSHILGEIDHREMLKVLEEERQRENQQCDTKKKITGGSVLGKMHLELAKYHELNRFVEDNQEYDREAALYHVEASARCGDLQAMLTLARLHLSLPHDILPDVELPESRCDLGLAFDFVLTASEAGDRWAMVYAARAFDTGYGLPADRNSDWSKAVKWYDSVVTHIDVDEDGDYDSTMDDPAYVLVARQAVMYLDGGHGLQKDPTTAAEKFEYAAELATEAMKGKLASKYYMQAEEAWGQVED</sequence>
<comment type="caution">
    <text evidence="3">The sequence shown here is derived from an EMBL/GenBank/DDBJ whole genome shotgun (WGS) entry which is preliminary data.</text>
</comment>
<dbReference type="Proteomes" id="UP001497623">
    <property type="component" value="Unassembled WGS sequence"/>
</dbReference>
<accession>A0AAV2S653</accession>
<dbReference type="InterPro" id="IPR011990">
    <property type="entry name" value="TPR-like_helical_dom_sf"/>
</dbReference>
<dbReference type="AlphaFoldDB" id="A0AAV2S653"/>
<gene>
    <name evidence="3" type="ORF">MNOR_LOCUS32338</name>
</gene>
<evidence type="ECO:0000313" key="4">
    <source>
        <dbReference type="Proteomes" id="UP001497623"/>
    </source>
</evidence>
<dbReference type="SUPFAM" id="SSF81901">
    <property type="entry name" value="HCP-like"/>
    <property type="match status" value="1"/>
</dbReference>
<name>A0AAV2S653_MEGNR</name>
<reference evidence="3 4" key="1">
    <citation type="submission" date="2024-05" db="EMBL/GenBank/DDBJ databases">
        <authorList>
            <person name="Wallberg A."/>
        </authorList>
    </citation>
    <scope>NUCLEOTIDE SEQUENCE [LARGE SCALE GENOMIC DNA]</scope>
</reference>
<feature type="coiled-coil region" evidence="1">
    <location>
        <begin position="65"/>
        <end position="92"/>
    </location>
</feature>
<evidence type="ECO:0000256" key="1">
    <source>
        <dbReference type="SAM" id="Coils"/>
    </source>
</evidence>
<dbReference type="EMBL" id="CAXKWB010043780">
    <property type="protein sequence ID" value="CAL4159843.1"/>
    <property type="molecule type" value="Genomic_DNA"/>
</dbReference>
<keyword evidence="4" id="KW-1185">Reference proteome</keyword>
<protein>
    <submittedName>
        <fullName evidence="3">Uncharacterized protein</fullName>
    </submittedName>
</protein>
<feature type="region of interest" description="Disordered" evidence="2">
    <location>
        <begin position="1"/>
        <end position="26"/>
    </location>
</feature>
<evidence type="ECO:0000256" key="2">
    <source>
        <dbReference type="SAM" id="MobiDB-lite"/>
    </source>
</evidence>